<dbReference type="AlphaFoldDB" id="A0A4Z2GQ48"/>
<accession>A0A4Z2GQ48</accession>
<organism evidence="3 4">
    <name type="scientific">Liparis tanakae</name>
    <name type="common">Tanaka's snailfish</name>
    <dbReference type="NCBI Taxonomy" id="230148"/>
    <lineage>
        <taxon>Eukaryota</taxon>
        <taxon>Metazoa</taxon>
        <taxon>Chordata</taxon>
        <taxon>Craniata</taxon>
        <taxon>Vertebrata</taxon>
        <taxon>Euteleostomi</taxon>
        <taxon>Actinopterygii</taxon>
        <taxon>Neopterygii</taxon>
        <taxon>Teleostei</taxon>
        <taxon>Neoteleostei</taxon>
        <taxon>Acanthomorphata</taxon>
        <taxon>Eupercaria</taxon>
        <taxon>Perciformes</taxon>
        <taxon>Cottioidei</taxon>
        <taxon>Cottales</taxon>
        <taxon>Liparidae</taxon>
        <taxon>Liparis</taxon>
    </lineage>
</organism>
<evidence type="ECO:0000313" key="3">
    <source>
        <dbReference type="EMBL" id="TNN55411.1"/>
    </source>
</evidence>
<protein>
    <submittedName>
        <fullName evidence="3">Uncharacterized protein</fullName>
    </submittedName>
</protein>
<comment type="caution">
    <text evidence="3">The sequence shown here is derived from an EMBL/GenBank/DDBJ whole genome shotgun (WGS) entry which is preliminary data.</text>
</comment>
<feature type="transmembrane region" description="Helical" evidence="2">
    <location>
        <begin position="36"/>
        <end position="56"/>
    </location>
</feature>
<evidence type="ECO:0000256" key="2">
    <source>
        <dbReference type="SAM" id="Phobius"/>
    </source>
</evidence>
<sequence>MDEHQQRGVAGTPGEERRQQQPSKQPRWRNWRDLPGAMICIAASVLCLGLCVVVLVRTSELHSRIVSLEQRQRDAQLSAWTLSLEQVEPVILGRLDQILEEGRRSLERHSVELRSM</sequence>
<keyword evidence="4" id="KW-1185">Reference proteome</keyword>
<evidence type="ECO:0000256" key="1">
    <source>
        <dbReference type="SAM" id="MobiDB-lite"/>
    </source>
</evidence>
<dbReference type="OrthoDB" id="8964326at2759"/>
<evidence type="ECO:0000313" key="4">
    <source>
        <dbReference type="Proteomes" id="UP000314294"/>
    </source>
</evidence>
<proteinExistence type="predicted"/>
<name>A0A4Z2GQ48_9TELE</name>
<keyword evidence="2" id="KW-0812">Transmembrane</keyword>
<keyword evidence="2" id="KW-0472">Membrane</keyword>
<dbReference type="EMBL" id="SRLO01000456">
    <property type="protein sequence ID" value="TNN55411.1"/>
    <property type="molecule type" value="Genomic_DNA"/>
</dbReference>
<feature type="region of interest" description="Disordered" evidence="1">
    <location>
        <begin position="1"/>
        <end position="29"/>
    </location>
</feature>
<keyword evidence="2" id="KW-1133">Transmembrane helix</keyword>
<gene>
    <name evidence="3" type="ORF">EYF80_034361</name>
</gene>
<dbReference type="Proteomes" id="UP000314294">
    <property type="component" value="Unassembled WGS sequence"/>
</dbReference>
<reference evidence="3 4" key="1">
    <citation type="submission" date="2019-03" db="EMBL/GenBank/DDBJ databases">
        <title>First draft genome of Liparis tanakae, snailfish: a comprehensive survey of snailfish specific genes.</title>
        <authorList>
            <person name="Kim W."/>
            <person name="Song I."/>
            <person name="Jeong J.-H."/>
            <person name="Kim D."/>
            <person name="Kim S."/>
            <person name="Ryu S."/>
            <person name="Song J.Y."/>
            <person name="Lee S.K."/>
        </authorList>
    </citation>
    <scope>NUCLEOTIDE SEQUENCE [LARGE SCALE GENOMIC DNA]</scope>
    <source>
        <tissue evidence="3">Muscle</tissue>
    </source>
</reference>